<accession>A0A7D5KJF3</accession>
<organism evidence="2 3">
    <name type="scientific">Natrinema halophilum</name>
    <dbReference type="NCBI Taxonomy" id="1699371"/>
    <lineage>
        <taxon>Archaea</taxon>
        <taxon>Methanobacteriati</taxon>
        <taxon>Methanobacteriota</taxon>
        <taxon>Stenosarchaea group</taxon>
        <taxon>Halobacteria</taxon>
        <taxon>Halobacteriales</taxon>
        <taxon>Natrialbaceae</taxon>
        <taxon>Natrinema</taxon>
    </lineage>
</organism>
<dbReference type="Proteomes" id="UP000509241">
    <property type="component" value="Chromosome"/>
</dbReference>
<dbReference type="OrthoDB" id="200801at2157"/>
<dbReference type="RefSeq" id="WP_179259760.1">
    <property type="nucleotide sequence ID" value="NZ_CP058601.1"/>
</dbReference>
<feature type="transmembrane region" description="Helical" evidence="1">
    <location>
        <begin position="57"/>
        <end position="81"/>
    </location>
</feature>
<evidence type="ECO:0000313" key="2">
    <source>
        <dbReference type="EMBL" id="QLG48018.1"/>
    </source>
</evidence>
<keyword evidence="1" id="KW-1133">Transmembrane helix</keyword>
<dbReference type="GeneID" id="56032374"/>
<protein>
    <submittedName>
        <fullName evidence="2">Uncharacterized protein</fullName>
    </submittedName>
</protein>
<sequence>MIGRLENSFPPSVTRTMLYRVVGWLLRLYVASLLVVGVYSLLWILEIAGLLPGRWLSTVWIGIATMGSIFLILLIPLYYAARSNER</sequence>
<reference evidence="2 3" key="1">
    <citation type="submission" date="2020-07" db="EMBL/GenBank/DDBJ databases">
        <authorList>
            <person name="Cui H."/>
        </authorList>
    </citation>
    <scope>NUCLEOTIDE SEQUENCE [LARGE SCALE GENOMIC DNA]</scope>
    <source>
        <strain evidence="2 3">YPL8</strain>
    </source>
</reference>
<dbReference type="EMBL" id="CP058601">
    <property type="protein sequence ID" value="QLG48018.1"/>
    <property type="molecule type" value="Genomic_DNA"/>
</dbReference>
<name>A0A7D5KJF3_9EURY</name>
<proteinExistence type="predicted"/>
<keyword evidence="3" id="KW-1185">Reference proteome</keyword>
<keyword evidence="1" id="KW-0812">Transmembrane</keyword>
<evidence type="ECO:0000256" key="1">
    <source>
        <dbReference type="SAM" id="Phobius"/>
    </source>
</evidence>
<dbReference type="KEGG" id="haly:HYG82_03745"/>
<evidence type="ECO:0000313" key="3">
    <source>
        <dbReference type="Proteomes" id="UP000509241"/>
    </source>
</evidence>
<feature type="transmembrane region" description="Helical" evidence="1">
    <location>
        <begin position="21"/>
        <end position="45"/>
    </location>
</feature>
<gene>
    <name evidence="2" type="ORF">HYG82_03745</name>
</gene>
<keyword evidence="1" id="KW-0472">Membrane</keyword>
<dbReference type="AlphaFoldDB" id="A0A7D5KJF3"/>